<dbReference type="Proteomes" id="UP000581688">
    <property type="component" value="Unassembled WGS sequence"/>
</dbReference>
<name>A0A841Q1H1_9BACI</name>
<gene>
    <name evidence="1" type="ORF">HNQ94_000036</name>
</gene>
<organism evidence="1 2">
    <name type="scientific">Salirhabdus euzebyi</name>
    <dbReference type="NCBI Taxonomy" id="394506"/>
    <lineage>
        <taxon>Bacteria</taxon>
        <taxon>Bacillati</taxon>
        <taxon>Bacillota</taxon>
        <taxon>Bacilli</taxon>
        <taxon>Bacillales</taxon>
        <taxon>Bacillaceae</taxon>
        <taxon>Salirhabdus</taxon>
    </lineage>
</organism>
<comment type="caution">
    <text evidence="1">The sequence shown here is derived from an EMBL/GenBank/DDBJ whole genome shotgun (WGS) entry which is preliminary data.</text>
</comment>
<evidence type="ECO:0000313" key="1">
    <source>
        <dbReference type="EMBL" id="MBB6451615.1"/>
    </source>
</evidence>
<proteinExistence type="predicted"/>
<keyword evidence="2" id="KW-1185">Reference proteome</keyword>
<dbReference type="AlphaFoldDB" id="A0A841Q1H1"/>
<accession>A0A841Q1H1</accession>
<protein>
    <submittedName>
        <fullName evidence="1">Uncharacterized protein</fullName>
    </submittedName>
</protein>
<dbReference type="EMBL" id="JACHGH010000001">
    <property type="protein sequence ID" value="MBB6451615.1"/>
    <property type="molecule type" value="Genomic_DNA"/>
</dbReference>
<evidence type="ECO:0000313" key="2">
    <source>
        <dbReference type="Proteomes" id="UP000581688"/>
    </source>
</evidence>
<reference evidence="1 2" key="1">
    <citation type="submission" date="2020-08" db="EMBL/GenBank/DDBJ databases">
        <title>Genomic Encyclopedia of Type Strains, Phase IV (KMG-IV): sequencing the most valuable type-strain genomes for metagenomic binning, comparative biology and taxonomic classification.</title>
        <authorList>
            <person name="Goeker M."/>
        </authorList>
    </citation>
    <scope>NUCLEOTIDE SEQUENCE [LARGE SCALE GENOMIC DNA]</scope>
    <source>
        <strain evidence="1 2">DSM 19612</strain>
    </source>
</reference>
<sequence>MRTKVGEIVELRYNKSEERIEFYYKDGFLVLLNQRKILKDML</sequence>